<dbReference type="Proteomes" id="UP001415857">
    <property type="component" value="Unassembled WGS sequence"/>
</dbReference>
<dbReference type="FunFam" id="3.30.70.330:FF:000318">
    <property type="entry name" value="Zinc finger CCCH domain-containing protein 5"/>
    <property type="match status" value="1"/>
</dbReference>
<feature type="compositionally biased region" description="Basic and acidic residues" evidence="9">
    <location>
        <begin position="166"/>
        <end position="181"/>
    </location>
</feature>
<feature type="region of interest" description="Disordered" evidence="9">
    <location>
        <begin position="163"/>
        <end position="194"/>
    </location>
</feature>
<dbReference type="InterPro" id="IPR000571">
    <property type="entry name" value="Znf_CCCH"/>
</dbReference>
<accession>A0AAP0RWL1</accession>
<evidence type="ECO:0000256" key="2">
    <source>
        <dbReference type="ARBA" id="ARBA00022737"/>
    </source>
</evidence>
<evidence type="ECO:0000259" key="11">
    <source>
        <dbReference type="PROSITE" id="PS50103"/>
    </source>
</evidence>
<dbReference type="AlphaFoldDB" id="A0AAP0RWL1"/>
<keyword evidence="1 8" id="KW-0479">Metal-binding</keyword>
<evidence type="ECO:0000256" key="1">
    <source>
        <dbReference type="ARBA" id="ARBA00022723"/>
    </source>
</evidence>
<name>A0AAP0RWL1_LIQFO</name>
<feature type="domain" description="C3H1-type" evidence="11">
    <location>
        <begin position="219"/>
        <end position="247"/>
    </location>
</feature>
<proteinExistence type="predicted"/>
<gene>
    <name evidence="12" type="ORF">L1049_014852</name>
</gene>
<feature type="compositionally biased region" description="Basic residues" evidence="9">
    <location>
        <begin position="581"/>
        <end position="595"/>
    </location>
</feature>
<dbReference type="GO" id="GO:0008270">
    <property type="term" value="F:zinc ion binding"/>
    <property type="evidence" value="ECO:0007669"/>
    <property type="project" value="UniProtKB-KW"/>
</dbReference>
<evidence type="ECO:0000313" key="13">
    <source>
        <dbReference type="Proteomes" id="UP001415857"/>
    </source>
</evidence>
<dbReference type="SUPFAM" id="SSF54928">
    <property type="entry name" value="RNA-binding domain, RBD"/>
    <property type="match status" value="1"/>
</dbReference>
<dbReference type="GO" id="GO:0089701">
    <property type="term" value="C:U2AF complex"/>
    <property type="evidence" value="ECO:0007669"/>
    <property type="project" value="InterPro"/>
</dbReference>
<evidence type="ECO:0000256" key="4">
    <source>
        <dbReference type="ARBA" id="ARBA00022833"/>
    </source>
</evidence>
<dbReference type="GO" id="GO:0003723">
    <property type="term" value="F:RNA binding"/>
    <property type="evidence" value="ECO:0007669"/>
    <property type="project" value="UniProtKB-UniRule"/>
</dbReference>
<dbReference type="CDD" id="cd12540">
    <property type="entry name" value="RRM_U2AFBPL"/>
    <property type="match status" value="1"/>
</dbReference>
<feature type="compositionally biased region" description="Basic and acidic residues" evidence="9">
    <location>
        <begin position="652"/>
        <end position="674"/>
    </location>
</feature>
<dbReference type="InterPro" id="IPR000504">
    <property type="entry name" value="RRM_dom"/>
</dbReference>
<evidence type="ECO:0000313" key="12">
    <source>
        <dbReference type="EMBL" id="KAK9286455.1"/>
    </source>
</evidence>
<keyword evidence="13" id="KW-1185">Reference proteome</keyword>
<dbReference type="PANTHER" id="PTHR12620">
    <property type="entry name" value="U2 SNRNP AUXILIARY FACTOR, SMALL SUBUNIT"/>
    <property type="match status" value="1"/>
</dbReference>
<reference evidence="12 13" key="1">
    <citation type="journal article" date="2024" name="Plant J.">
        <title>Genome sequences and population genomics reveal climatic adaptation and genomic divergence between two closely related sweetgum species.</title>
        <authorList>
            <person name="Xu W.Q."/>
            <person name="Ren C.Q."/>
            <person name="Zhang X.Y."/>
            <person name="Comes H.P."/>
            <person name="Liu X.H."/>
            <person name="Li Y.G."/>
            <person name="Kettle C.J."/>
            <person name="Jalonen R."/>
            <person name="Gaisberger H."/>
            <person name="Ma Y.Z."/>
            <person name="Qiu Y.X."/>
        </authorList>
    </citation>
    <scope>NUCLEOTIDE SEQUENCE [LARGE SCALE GENOMIC DNA]</scope>
    <source>
        <strain evidence="12">Hangzhou</strain>
    </source>
</reference>
<keyword evidence="3 8" id="KW-0863">Zinc-finger</keyword>
<feature type="region of interest" description="Disordered" evidence="9">
    <location>
        <begin position="420"/>
        <end position="941"/>
    </location>
</feature>
<feature type="compositionally biased region" description="Acidic residues" evidence="9">
    <location>
        <begin position="902"/>
        <end position="914"/>
    </location>
</feature>
<evidence type="ECO:0000256" key="9">
    <source>
        <dbReference type="SAM" id="MobiDB-lite"/>
    </source>
</evidence>
<feature type="compositionally biased region" description="Acidic residues" evidence="9">
    <location>
        <begin position="1"/>
        <end position="18"/>
    </location>
</feature>
<feature type="compositionally biased region" description="Polar residues" evidence="9">
    <location>
        <begin position="750"/>
        <end position="761"/>
    </location>
</feature>
<dbReference type="SMART" id="SM00360">
    <property type="entry name" value="RRM"/>
    <property type="match status" value="1"/>
</dbReference>
<dbReference type="GO" id="GO:0000398">
    <property type="term" value="P:mRNA splicing, via spliceosome"/>
    <property type="evidence" value="ECO:0007669"/>
    <property type="project" value="InterPro"/>
</dbReference>
<feature type="compositionally biased region" description="Basic residues" evidence="9">
    <location>
        <begin position="628"/>
        <end position="639"/>
    </location>
</feature>
<feature type="compositionally biased region" description="Basic residues" evidence="9">
    <location>
        <begin position="36"/>
        <end position="49"/>
    </location>
</feature>
<feature type="compositionally biased region" description="Basic and acidic residues" evidence="9">
    <location>
        <begin position="50"/>
        <end position="136"/>
    </location>
</feature>
<feature type="compositionally biased region" description="Polar residues" evidence="9">
    <location>
        <begin position="424"/>
        <end position="436"/>
    </location>
</feature>
<dbReference type="SMART" id="SM00356">
    <property type="entry name" value="ZnF_C3H1"/>
    <property type="match status" value="2"/>
</dbReference>
<comment type="caution">
    <text evidence="12">The sequence shown here is derived from an EMBL/GenBank/DDBJ whole genome shotgun (WGS) entry which is preliminary data.</text>
</comment>
<dbReference type="PROSITE" id="PS50102">
    <property type="entry name" value="RRM"/>
    <property type="match status" value="1"/>
</dbReference>
<keyword evidence="5 7" id="KW-0694">RNA-binding</keyword>
<dbReference type="InterPro" id="IPR003954">
    <property type="entry name" value="RRM_euk-type"/>
</dbReference>
<feature type="zinc finger region" description="C3H1-type" evidence="8">
    <location>
        <begin position="219"/>
        <end position="247"/>
    </location>
</feature>
<feature type="zinc finger region" description="C3H1-type" evidence="8">
    <location>
        <begin position="353"/>
        <end position="383"/>
    </location>
</feature>
<dbReference type="PRINTS" id="PR01848">
    <property type="entry name" value="U2AUXFACTOR"/>
</dbReference>
<dbReference type="Gene3D" id="3.30.70.330">
    <property type="match status" value="1"/>
</dbReference>
<feature type="compositionally biased region" description="Basic and acidic residues" evidence="9">
    <location>
        <begin position="19"/>
        <end position="28"/>
    </location>
</feature>
<dbReference type="EMBL" id="JBBPBK010000004">
    <property type="protein sequence ID" value="KAK9286455.1"/>
    <property type="molecule type" value="Genomic_DNA"/>
</dbReference>
<dbReference type="InterPro" id="IPR009145">
    <property type="entry name" value="U2AF_small"/>
</dbReference>
<feature type="compositionally biased region" description="Basic residues" evidence="9">
    <location>
        <begin position="918"/>
        <end position="932"/>
    </location>
</feature>
<feature type="compositionally biased region" description="Basic and acidic residues" evidence="9">
    <location>
        <begin position="781"/>
        <end position="798"/>
    </location>
</feature>
<organism evidence="12 13">
    <name type="scientific">Liquidambar formosana</name>
    <name type="common">Formosan gum</name>
    <dbReference type="NCBI Taxonomy" id="63359"/>
    <lineage>
        <taxon>Eukaryota</taxon>
        <taxon>Viridiplantae</taxon>
        <taxon>Streptophyta</taxon>
        <taxon>Embryophyta</taxon>
        <taxon>Tracheophyta</taxon>
        <taxon>Spermatophyta</taxon>
        <taxon>Magnoliopsida</taxon>
        <taxon>eudicotyledons</taxon>
        <taxon>Gunneridae</taxon>
        <taxon>Pentapetalae</taxon>
        <taxon>Saxifragales</taxon>
        <taxon>Altingiaceae</taxon>
        <taxon>Liquidambar</taxon>
    </lineage>
</organism>
<evidence type="ECO:0000259" key="10">
    <source>
        <dbReference type="PROSITE" id="PS50102"/>
    </source>
</evidence>
<evidence type="ECO:0000256" key="6">
    <source>
        <dbReference type="ARBA" id="ARBA00023125"/>
    </source>
</evidence>
<feature type="compositionally biased region" description="Basic and acidic residues" evidence="9">
    <location>
        <begin position="480"/>
        <end position="531"/>
    </location>
</feature>
<feature type="compositionally biased region" description="Basic and acidic residues" evidence="9">
    <location>
        <begin position="836"/>
        <end position="849"/>
    </location>
</feature>
<dbReference type="InterPro" id="IPR035979">
    <property type="entry name" value="RBD_domain_sf"/>
</dbReference>
<evidence type="ECO:0000256" key="7">
    <source>
        <dbReference type="PROSITE-ProRule" id="PRU00176"/>
    </source>
</evidence>
<keyword evidence="6" id="KW-0238">DNA-binding</keyword>
<feature type="compositionally biased region" description="Basic residues" evidence="9">
    <location>
        <begin position="532"/>
        <end position="541"/>
    </location>
</feature>
<sequence length="941" mass="111199">MSEPISVEEEEEEEEEEDNSIRTEETESKTSMSRQEKRKLMKKKKRKEKRKEVAEKEREEEEAKANDPEEQRRLRLMEEEERERVERERKEFEERERVWVEMMEKKKKAEEEEEEERRKILEESTRDEVEMENKEGDDWEYVEDGPAEIIWQGNEIIVKKKRVRVPKKDVDQQTREEDADRPTSNPLPPQSEAFADYKDPSVQQVYDNVAQQVPNFGTEQDKAHCPFHIKTGACRFGQRCSRVHFYPDKSCTLLIKNMYNGPGLAWEQDEGLEHTDEEIERCYEEFYEDVHTEFLKFGEIVNFKVCKNGSFHLRGNVYVHYKSLDSAVLAYHSMNGRYFAGKQVKCEFIGVTRWKVAICGEYMKSRLKTCSHGTACNFIHCFRNPGGDYEWADWDKPPPRYWMKKMAALFGHSDESGYEKQMEQESLGQLRNSNRRITAVDDRYRSRRSRSRETDCLNSGSGRSHYDEKDIWNTHQQMRKSNDRKSTKILDEEKCKDKTDFKGKYHSESRHRDTSSGRDWTDRDKGTDGDRHHSHTRKSSRRRNEVLEFPDDYGDIENITHEADSDGDWLDRDGDRDTGRDRRHGCTRKSSRHQSKASGFLDDHGDSRKRTRDTDSGGDWSDGDRARDRHRNSRRKSSRRQNEVLGFLDDNENSKSRIHNTDSSDDWSDRDRERHHSHPRKRSRQRSQVSGVSDSHDDAENKFRDTIHGRESDIEKSNLQRIPKRSHSSRRDGLSIDLSEADSLYEGLKSNENQESSSSDRYNVKSKSHDIDSNYNSDENIEMHDRWKSEKCIYEEQRKYRRKKTSGESDESGSPDRYDGRSHDLDSGYCSDENIDERGHWESEESVPDRHHKSRRKYTSDDREQYHGKSNFHAQKSGECYDEGRSRGRSLLSCGRPTNSLDETDSAEEYQESEEDHKKHHGRYRSHGHKQHDRHDRENAS</sequence>
<evidence type="ECO:0000256" key="8">
    <source>
        <dbReference type="PROSITE-ProRule" id="PRU00723"/>
    </source>
</evidence>
<dbReference type="GO" id="GO:0003677">
    <property type="term" value="F:DNA binding"/>
    <property type="evidence" value="ECO:0007669"/>
    <property type="project" value="UniProtKB-KW"/>
</dbReference>
<feature type="compositionally biased region" description="Basic and acidic residues" evidence="9">
    <location>
        <begin position="694"/>
        <end position="718"/>
    </location>
</feature>
<keyword evidence="2" id="KW-0677">Repeat</keyword>
<feature type="compositionally biased region" description="Basic and acidic residues" evidence="9">
    <location>
        <begin position="601"/>
        <end position="615"/>
    </location>
</feature>
<evidence type="ECO:0000256" key="3">
    <source>
        <dbReference type="ARBA" id="ARBA00022771"/>
    </source>
</evidence>
<feature type="compositionally biased region" description="Basic and acidic residues" evidence="9">
    <location>
        <begin position="558"/>
        <end position="580"/>
    </location>
</feature>
<feature type="domain" description="C3H1-type" evidence="11">
    <location>
        <begin position="353"/>
        <end position="383"/>
    </location>
</feature>
<feature type="domain" description="RRM" evidence="10">
    <location>
        <begin position="251"/>
        <end position="351"/>
    </location>
</feature>
<protein>
    <recommendedName>
        <fullName evidence="14">Zinc finger CCCH domain-containing protein 5</fullName>
    </recommendedName>
</protein>
<dbReference type="InterPro" id="IPR012677">
    <property type="entry name" value="Nucleotide-bd_a/b_plait_sf"/>
</dbReference>
<keyword evidence="4 8" id="KW-0862">Zinc</keyword>
<evidence type="ECO:0000256" key="5">
    <source>
        <dbReference type="ARBA" id="ARBA00022884"/>
    </source>
</evidence>
<feature type="compositionally biased region" description="Basic and acidic residues" evidence="9">
    <location>
        <begin position="858"/>
        <end position="867"/>
    </location>
</feature>
<dbReference type="Pfam" id="PF00076">
    <property type="entry name" value="RRM_1"/>
    <property type="match status" value="1"/>
</dbReference>
<dbReference type="PROSITE" id="PS50103">
    <property type="entry name" value="ZF_C3H1"/>
    <property type="match status" value="2"/>
</dbReference>
<dbReference type="SMART" id="SM00361">
    <property type="entry name" value="RRM_1"/>
    <property type="match status" value="1"/>
</dbReference>
<feature type="compositionally biased region" description="Basic and acidic residues" evidence="9">
    <location>
        <begin position="814"/>
        <end position="826"/>
    </location>
</feature>
<evidence type="ECO:0008006" key="14">
    <source>
        <dbReference type="Google" id="ProtNLM"/>
    </source>
</evidence>
<feature type="compositionally biased region" description="Basic residues" evidence="9">
    <location>
        <begin position="675"/>
        <end position="685"/>
    </location>
</feature>
<feature type="region of interest" description="Disordered" evidence="9">
    <location>
        <begin position="1"/>
        <end position="138"/>
    </location>
</feature>